<gene>
    <name evidence="1" type="primary">jg2003</name>
    <name evidence="1" type="ORF">PAEG_LOCUS22404</name>
</gene>
<keyword evidence="2" id="KW-1185">Reference proteome</keyword>
<sequence>MLLSNACNIPLCSLRSAFGSQTPVRIAPHFVSTPPERIDMEHAPLYDRGKDRDKDSSLIRESDMPLKATLHLCEAALPNAPRLSSLLTYLWSNVFYTWG</sequence>
<name>A0A8S4S9B5_9NEOP</name>
<organism evidence="1 2">
    <name type="scientific">Pararge aegeria aegeria</name>
    <dbReference type="NCBI Taxonomy" id="348720"/>
    <lineage>
        <taxon>Eukaryota</taxon>
        <taxon>Metazoa</taxon>
        <taxon>Ecdysozoa</taxon>
        <taxon>Arthropoda</taxon>
        <taxon>Hexapoda</taxon>
        <taxon>Insecta</taxon>
        <taxon>Pterygota</taxon>
        <taxon>Neoptera</taxon>
        <taxon>Endopterygota</taxon>
        <taxon>Lepidoptera</taxon>
        <taxon>Glossata</taxon>
        <taxon>Ditrysia</taxon>
        <taxon>Papilionoidea</taxon>
        <taxon>Nymphalidae</taxon>
        <taxon>Satyrinae</taxon>
        <taxon>Satyrini</taxon>
        <taxon>Parargina</taxon>
        <taxon>Pararge</taxon>
    </lineage>
</organism>
<dbReference type="EMBL" id="CAKXAJ010026033">
    <property type="protein sequence ID" value="CAH2252332.1"/>
    <property type="molecule type" value="Genomic_DNA"/>
</dbReference>
<accession>A0A8S4S9B5</accession>
<evidence type="ECO:0000313" key="1">
    <source>
        <dbReference type="EMBL" id="CAH2252332.1"/>
    </source>
</evidence>
<dbReference type="Proteomes" id="UP000838756">
    <property type="component" value="Unassembled WGS sequence"/>
</dbReference>
<proteinExistence type="predicted"/>
<protein>
    <submittedName>
        <fullName evidence="1">Jg2003 protein</fullName>
    </submittedName>
</protein>
<dbReference type="AlphaFoldDB" id="A0A8S4S9B5"/>
<evidence type="ECO:0000313" key="2">
    <source>
        <dbReference type="Proteomes" id="UP000838756"/>
    </source>
</evidence>
<comment type="caution">
    <text evidence="1">The sequence shown here is derived from an EMBL/GenBank/DDBJ whole genome shotgun (WGS) entry which is preliminary data.</text>
</comment>
<reference evidence="1" key="1">
    <citation type="submission" date="2022-03" db="EMBL/GenBank/DDBJ databases">
        <authorList>
            <person name="Lindestad O."/>
        </authorList>
    </citation>
    <scope>NUCLEOTIDE SEQUENCE</scope>
</reference>